<gene>
    <name evidence="2" type="ORF">EDC35_103161</name>
</gene>
<dbReference type="NCBIfam" id="NF011564">
    <property type="entry name" value="PRK14988.1"/>
    <property type="match status" value="1"/>
</dbReference>
<dbReference type="InterPro" id="IPR023214">
    <property type="entry name" value="HAD_sf"/>
</dbReference>
<protein>
    <submittedName>
        <fullName evidence="2">Putative hydrolase of the HAD superfamily</fullName>
    </submittedName>
</protein>
<dbReference type="PANTHER" id="PTHR43434">
    <property type="entry name" value="PHOSPHOGLYCOLATE PHOSPHATASE"/>
    <property type="match status" value="1"/>
</dbReference>
<sequence>MMIDWNQIDSVFLDLDGTLLDLHFDNHFWHEHLPRRYGELRGLSLEVARAELLPRYAAIEGTLNWYCVDHWSRELGLDIVGLKQEVEHLIAVHPHVVDFLEYLALLGKRRLLVTNAHRKTLGLKMARTRLAGHFDRIVSAHDLGEAKESPNFWTRFQAIESFDPERTLFIDDNLSVLRTARAFGLRWLIAVLAPDSRKPRRSSDEFSGIGDFSELIKPRPDESGCDLVARLGKPGSIS</sequence>
<proteinExistence type="predicted"/>
<comment type="caution">
    <text evidence="2">The sequence shown here is derived from an EMBL/GenBank/DDBJ whole genome shotgun (WGS) entry which is preliminary data.</text>
</comment>
<dbReference type="GO" id="GO:0005829">
    <property type="term" value="C:cytosol"/>
    <property type="evidence" value="ECO:0007669"/>
    <property type="project" value="TreeGrafter"/>
</dbReference>
<feature type="region of interest" description="Disordered" evidence="1">
    <location>
        <begin position="198"/>
        <end position="238"/>
    </location>
</feature>
<evidence type="ECO:0000313" key="2">
    <source>
        <dbReference type="EMBL" id="TCT22063.1"/>
    </source>
</evidence>
<evidence type="ECO:0000256" key="1">
    <source>
        <dbReference type="SAM" id="MobiDB-lite"/>
    </source>
</evidence>
<dbReference type="GO" id="GO:0006281">
    <property type="term" value="P:DNA repair"/>
    <property type="evidence" value="ECO:0007669"/>
    <property type="project" value="TreeGrafter"/>
</dbReference>
<dbReference type="EMBL" id="SMAO01000003">
    <property type="protein sequence ID" value="TCT22063.1"/>
    <property type="molecule type" value="Genomic_DNA"/>
</dbReference>
<dbReference type="Pfam" id="PF00702">
    <property type="entry name" value="Hydrolase"/>
    <property type="match status" value="1"/>
</dbReference>
<name>A0A4R3N4N8_9GAMM</name>
<keyword evidence="2" id="KW-0378">Hydrolase</keyword>
<dbReference type="SUPFAM" id="SSF56784">
    <property type="entry name" value="HAD-like"/>
    <property type="match status" value="1"/>
</dbReference>
<dbReference type="Gene3D" id="3.40.50.1000">
    <property type="entry name" value="HAD superfamily/HAD-like"/>
    <property type="match status" value="1"/>
</dbReference>
<dbReference type="SFLD" id="SFLDG01129">
    <property type="entry name" value="C1.5:_HAD__Beta-PGM__Phosphata"/>
    <property type="match status" value="1"/>
</dbReference>
<keyword evidence="3" id="KW-1185">Reference proteome</keyword>
<dbReference type="SFLD" id="SFLDS00003">
    <property type="entry name" value="Haloacid_Dehalogenase"/>
    <property type="match status" value="1"/>
</dbReference>
<dbReference type="InterPro" id="IPR050155">
    <property type="entry name" value="HAD-like_hydrolase_sf"/>
</dbReference>
<dbReference type="InterPro" id="IPR036412">
    <property type="entry name" value="HAD-like_sf"/>
</dbReference>
<dbReference type="CDD" id="cd01427">
    <property type="entry name" value="HAD_like"/>
    <property type="match status" value="1"/>
</dbReference>
<dbReference type="PANTHER" id="PTHR43434:SF3">
    <property type="entry name" value="GMP_IMP NUCLEOTIDASE YRFG"/>
    <property type="match status" value="1"/>
</dbReference>
<dbReference type="NCBIfam" id="TIGR01509">
    <property type="entry name" value="HAD-SF-IA-v3"/>
    <property type="match status" value="1"/>
</dbReference>
<organism evidence="2 3">
    <name type="scientific">Thiobaca trueperi</name>
    <dbReference type="NCBI Taxonomy" id="127458"/>
    <lineage>
        <taxon>Bacteria</taxon>
        <taxon>Pseudomonadati</taxon>
        <taxon>Pseudomonadota</taxon>
        <taxon>Gammaproteobacteria</taxon>
        <taxon>Chromatiales</taxon>
        <taxon>Chromatiaceae</taxon>
        <taxon>Thiobaca</taxon>
    </lineage>
</organism>
<reference evidence="2 3" key="1">
    <citation type="submission" date="2019-03" db="EMBL/GenBank/DDBJ databases">
        <title>Genomic Encyclopedia of Type Strains, Phase IV (KMG-IV): sequencing the most valuable type-strain genomes for metagenomic binning, comparative biology and taxonomic classification.</title>
        <authorList>
            <person name="Goeker M."/>
        </authorList>
    </citation>
    <scope>NUCLEOTIDE SEQUENCE [LARGE SCALE GENOMIC DNA]</scope>
    <source>
        <strain evidence="2 3">DSM 13587</strain>
    </source>
</reference>
<accession>A0A4R3N4N8</accession>
<dbReference type="InterPro" id="IPR006439">
    <property type="entry name" value="HAD-SF_hydro_IA"/>
</dbReference>
<evidence type="ECO:0000313" key="3">
    <source>
        <dbReference type="Proteomes" id="UP000295717"/>
    </source>
</evidence>
<dbReference type="GO" id="GO:0008967">
    <property type="term" value="F:phosphoglycolate phosphatase activity"/>
    <property type="evidence" value="ECO:0007669"/>
    <property type="project" value="TreeGrafter"/>
</dbReference>
<dbReference type="Proteomes" id="UP000295717">
    <property type="component" value="Unassembled WGS sequence"/>
</dbReference>
<dbReference type="AlphaFoldDB" id="A0A4R3N4N8"/>